<evidence type="ECO:0000256" key="3">
    <source>
        <dbReference type="ARBA" id="ARBA00022692"/>
    </source>
</evidence>
<dbReference type="AlphaFoldDB" id="A0A6A5VUI2"/>
<keyword evidence="5 8" id="KW-1133">Transmembrane helix</keyword>
<dbReference type="SMART" id="SM00664">
    <property type="entry name" value="DoH"/>
    <property type="match status" value="1"/>
</dbReference>
<dbReference type="PROSITE" id="PS50939">
    <property type="entry name" value="CYTOCHROME_B561"/>
    <property type="match status" value="1"/>
</dbReference>
<keyword evidence="11" id="KW-1185">Reference proteome</keyword>
<dbReference type="EMBL" id="ML976658">
    <property type="protein sequence ID" value="KAF1979372.1"/>
    <property type="molecule type" value="Genomic_DNA"/>
</dbReference>
<evidence type="ECO:0000259" key="9">
    <source>
        <dbReference type="PROSITE" id="PS50939"/>
    </source>
</evidence>
<evidence type="ECO:0000256" key="8">
    <source>
        <dbReference type="SAM" id="Phobius"/>
    </source>
</evidence>
<dbReference type="InterPro" id="IPR005018">
    <property type="entry name" value="DOMON_domain"/>
</dbReference>
<feature type="transmembrane region" description="Helical" evidence="8">
    <location>
        <begin position="520"/>
        <end position="545"/>
    </location>
</feature>
<protein>
    <recommendedName>
        <fullName evidence="9">Cytochrome b561 domain-containing protein</fullName>
    </recommendedName>
</protein>
<feature type="compositionally biased region" description="Low complexity" evidence="7">
    <location>
        <begin position="383"/>
        <end position="406"/>
    </location>
</feature>
<evidence type="ECO:0000256" key="6">
    <source>
        <dbReference type="ARBA" id="ARBA00023136"/>
    </source>
</evidence>
<dbReference type="PANTHER" id="PTHR47797:SF1">
    <property type="entry name" value="CYTOCHROME B561 DOMAIN-CONTAINING PROTEIN-RELATED"/>
    <property type="match status" value="1"/>
</dbReference>
<feature type="transmembrane region" description="Helical" evidence="8">
    <location>
        <begin position="489"/>
        <end position="513"/>
    </location>
</feature>
<dbReference type="CDD" id="cd09630">
    <property type="entry name" value="CDH_like_cytochrome"/>
    <property type="match status" value="1"/>
</dbReference>
<feature type="transmembrane region" description="Helical" evidence="8">
    <location>
        <begin position="557"/>
        <end position="575"/>
    </location>
</feature>
<feature type="compositionally biased region" description="Gly residues" evidence="7">
    <location>
        <begin position="363"/>
        <end position="373"/>
    </location>
</feature>
<feature type="transmembrane region" description="Helical" evidence="8">
    <location>
        <begin position="623"/>
        <end position="642"/>
    </location>
</feature>
<evidence type="ECO:0000256" key="4">
    <source>
        <dbReference type="ARBA" id="ARBA00022982"/>
    </source>
</evidence>
<feature type="region of interest" description="Disordered" evidence="7">
    <location>
        <begin position="659"/>
        <end position="679"/>
    </location>
</feature>
<keyword evidence="6 8" id="KW-0472">Membrane</keyword>
<accession>A0A6A5VUI2</accession>
<feature type="domain" description="Cytochrome b561" evidence="9">
    <location>
        <begin position="458"/>
        <end position="651"/>
    </location>
</feature>
<dbReference type="OrthoDB" id="19261at2759"/>
<organism evidence="10 11">
    <name type="scientific">Bimuria novae-zelandiae CBS 107.79</name>
    <dbReference type="NCBI Taxonomy" id="1447943"/>
    <lineage>
        <taxon>Eukaryota</taxon>
        <taxon>Fungi</taxon>
        <taxon>Dikarya</taxon>
        <taxon>Ascomycota</taxon>
        <taxon>Pezizomycotina</taxon>
        <taxon>Dothideomycetes</taxon>
        <taxon>Pleosporomycetidae</taxon>
        <taxon>Pleosporales</taxon>
        <taxon>Massarineae</taxon>
        <taxon>Didymosphaeriaceae</taxon>
        <taxon>Bimuria</taxon>
    </lineage>
</organism>
<dbReference type="InterPro" id="IPR015920">
    <property type="entry name" value="Cellobiose_DH-like_cyt"/>
</dbReference>
<gene>
    <name evidence="10" type="ORF">BU23DRAFT_595257</name>
</gene>
<name>A0A6A5VUI2_9PLEO</name>
<feature type="region of interest" description="Disordered" evidence="7">
    <location>
        <begin position="316"/>
        <end position="335"/>
    </location>
</feature>
<evidence type="ECO:0000313" key="11">
    <source>
        <dbReference type="Proteomes" id="UP000800036"/>
    </source>
</evidence>
<sequence>MAWHLGDTPVVRGPLTSLLPDTTVEQKSKSDDRKAQALRYSARADWLPSPQLLRSSVQLSLHARLAQKRPAAASSCLVIGEVSLFAVGAHSPAMACNAATDSRAQSLPSAQAPLSPCRLPRGLTTVRATVVLTRLASLLPPLSFSFQLDLRIAKDFPADSTNFEMRHSRKNVFGTGLVALASHATAQVNKICPVANVCFSLNIPESTASSGSGDIFFQLSAPSNHEYVALGQGTSMSGSNMFVVYTSGDGNITLSPRLGTGEVMPRFNPDAEVTLLAGSGVSNGMMTANVRCSSCNTWSGGSASFSGDNGNWIFASRSAGGPKDSTSQEENISQHDDHNTFQWNYANAKGGNSVNPLVAAAGSGSGTASGGGSTRTSCVPRPAGAAGTGTAATGAASGASSRATATKTKDYDDDDRSSHTGRPTNWPSDWTRPTAQPTGESGEDYDRRALLENMGLEIRQEINYCDENNSSNSFTPINIGSIKPSTKILIAHGVLASLAFVVFFPMGAIAIRLVSFTGVVWFHAAFQIFGYAVYIAGFGLGLYFAIEDDYMSENHPIIGIVVFAVLFFQPIFGLLHHNGYKKYQTRTVWSHMHLWLGRLAITLGIINGGLGLELAGNSRSGEIAYGVIAGVIWLAWVAAIVIGERRRNKAVVNEPQKFADSPREVSQTAPLNGHYAPSK</sequence>
<feature type="transmembrane region" description="Helical" evidence="8">
    <location>
        <begin position="595"/>
        <end position="617"/>
    </location>
</feature>
<evidence type="ECO:0000313" key="10">
    <source>
        <dbReference type="EMBL" id="KAF1979372.1"/>
    </source>
</evidence>
<dbReference type="CDD" id="cd08760">
    <property type="entry name" value="Cyt_b561_FRRS1_like"/>
    <property type="match status" value="1"/>
</dbReference>
<dbReference type="Pfam" id="PF16010">
    <property type="entry name" value="CDH-cyt"/>
    <property type="match status" value="1"/>
</dbReference>
<evidence type="ECO:0000256" key="5">
    <source>
        <dbReference type="ARBA" id="ARBA00022989"/>
    </source>
</evidence>
<feature type="compositionally biased region" description="Polar residues" evidence="7">
    <location>
        <begin position="420"/>
        <end position="439"/>
    </location>
</feature>
<dbReference type="GO" id="GO:0016020">
    <property type="term" value="C:membrane"/>
    <property type="evidence" value="ECO:0007669"/>
    <property type="project" value="UniProtKB-SubCell"/>
</dbReference>
<proteinExistence type="predicted"/>
<reference evidence="10" key="1">
    <citation type="journal article" date="2020" name="Stud. Mycol.">
        <title>101 Dothideomycetes genomes: a test case for predicting lifestyles and emergence of pathogens.</title>
        <authorList>
            <person name="Haridas S."/>
            <person name="Albert R."/>
            <person name="Binder M."/>
            <person name="Bloem J."/>
            <person name="Labutti K."/>
            <person name="Salamov A."/>
            <person name="Andreopoulos B."/>
            <person name="Baker S."/>
            <person name="Barry K."/>
            <person name="Bills G."/>
            <person name="Bluhm B."/>
            <person name="Cannon C."/>
            <person name="Castanera R."/>
            <person name="Culley D."/>
            <person name="Daum C."/>
            <person name="Ezra D."/>
            <person name="Gonzalez J."/>
            <person name="Henrissat B."/>
            <person name="Kuo A."/>
            <person name="Liang C."/>
            <person name="Lipzen A."/>
            <person name="Lutzoni F."/>
            <person name="Magnuson J."/>
            <person name="Mondo S."/>
            <person name="Nolan M."/>
            <person name="Ohm R."/>
            <person name="Pangilinan J."/>
            <person name="Park H.-J."/>
            <person name="Ramirez L."/>
            <person name="Alfaro M."/>
            <person name="Sun H."/>
            <person name="Tritt A."/>
            <person name="Yoshinaga Y."/>
            <person name="Zwiers L.-H."/>
            <person name="Turgeon B."/>
            <person name="Goodwin S."/>
            <person name="Spatafora J."/>
            <person name="Crous P."/>
            <person name="Grigoriev I."/>
        </authorList>
    </citation>
    <scope>NUCLEOTIDE SEQUENCE</scope>
    <source>
        <strain evidence="10">CBS 107.79</strain>
    </source>
</reference>
<comment type="subcellular location">
    <subcellularLocation>
        <location evidence="1">Membrane</location>
    </subcellularLocation>
</comment>
<dbReference type="Gene3D" id="1.20.120.1770">
    <property type="match status" value="1"/>
</dbReference>
<dbReference type="SMART" id="SM00665">
    <property type="entry name" value="B561"/>
    <property type="match status" value="1"/>
</dbReference>
<keyword evidence="3 8" id="KW-0812">Transmembrane</keyword>
<dbReference type="SUPFAM" id="SSF49344">
    <property type="entry name" value="CBD9-like"/>
    <property type="match status" value="1"/>
</dbReference>
<dbReference type="InterPro" id="IPR006593">
    <property type="entry name" value="Cyt_b561/ferric_Rdtase_TM"/>
</dbReference>
<evidence type="ECO:0000256" key="2">
    <source>
        <dbReference type="ARBA" id="ARBA00022448"/>
    </source>
</evidence>
<feature type="region of interest" description="Disordered" evidence="7">
    <location>
        <begin position="362"/>
        <end position="446"/>
    </location>
</feature>
<dbReference type="PANTHER" id="PTHR47797">
    <property type="entry name" value="DEHYDROGENASE, PUTATIVE (AFU_ORTHOLOGUE AFUA_8G05805)-RELATED"/>
    <property type="match status" value="1"/>
</dbReference>
<dbReference type="Gene3D" id="2.60.40.1210">
    <property type="entry name" value="Cellobiose dehydrogenase, cytochrome domain"/>
    <property type="match status" value="1"/>
</dbReference>
<keyword evidence="2" id="KW-0813">Transport</keyword>
<evidence type="ECO:0000256" key="7">
    <source>
        <dbReference type="SAM" id="MobiDB-lite"/>
    </source>
</evidence>
<evidence type="ECO:0000256" key="1">
    <source>
        <dbReference type="ARBA" id="ARBA00004370"/>
    </source>
</evidence>
<keyword evidence="4" id="KW-0249">Electron transport</keyword>
<dbReference type="Proteomes" id="UP000800036">
    <property type="component" value="Unassembled WGS sequence"/>
</dbReference>